<dbReference type="GO" id="GO:0005975">
    <property type="term" value="P:carbohydrate metabolic process"/>
    <property type="evidence" value="ECO:0007669"/>
    <property type="project" value="InterPro"/>
</dbReference>
<dbReference type="Pfam" id="PF01116">
    <property type="entry name" value="F_bP_aldolase"/>
    <property type="match status" value="1"/>
</dbReference>
<evidence type="ECO:0000256" key="1">
    <source>
        <dbReference type="PIRSR" id="PIRSR001359-1"/>
    </source>
</evidence>
<feature type="binding site" evidence="3">
    <location>
        <position position="83"/>
    </location>
    <ligand>
        <name>Zn(2+)</name>
        <dbReference type="ChEBI" id="CHEBI:29105"/>
        <label>1</label>
        <note>catalytic</note>
    </ligand>
</feature>
<dbReference type="InterPro" id="IPR000771">
    <property type="entry name" value="FBA_II"/>
</dbReference>
<dbReference type="InterPro" id="IPR050246">
    <property type="entry name" value="Class_II_FBP_aldolase"/>
</dbReference>
<proteinExistence type="predicted"/>
<dbReference type="EMBL" id="JACRTG010000033">
    <property type="protein sequence ID" value="MBC8589278.1"/>
    <property type="molecule type" value="Genomic_DNA"/>
</dbReference>
<evidence type="ECO:0000313" key="5">
    <source>
        <dbReference type="Proteomes" id="UP000601171"/>
    </source>
</evidence>
<dbReference type="CDD" id="cd00947">
    <property type="entry name" value="TBP_aldolase_IIB"/>
    <property type="match status" value="1"/>
</dbReference>
<organism evidence="4 5">
    <name type="scientific">Paratissierella segnis</name>
    <dbReference type="NCBI Taxonomy" id="2763679"/>
    <lineage>
        <taxon>Bacteria</taxon>
        <taxon>Bacillati</taxon>
        <taxon>Bacillota</taxon>
        <taxon>Tissierellia</taxon>
        <taxon>Tissierellales</taxon>
        <taxon>Tissierellaceae</taxon>
        <taxon>Paratissierella</taxon>
    </lineage>
</organism>
<dbReference type="Proteomes" id="UP000601171">
    <property type="component" value="Unassembled WGS sequence"/>
</dbReference>
<evidence type="ECO:0000256" key="3">
    <source>
        <dbReference type="PIRSR" id="PIRSR001359-3"/>
    </source>
</evidence>
<dbReference type="InterPro" id="IPR013785">
    <property type="entry name" value="Aldolase_TIM"/>
</dbReference>
<feature type="binding site" evidence="3">
    <location>
        <position position="104"/>
    </location>
    <ligand>
        <name>Zn(2+)</name>
        <dbReference type="ChEBI" id="CHEBI:29105"/>
        <label>2</label>
    </ligand>
</feature>
<accession>A0A926ET34</accession>
<dbReference type="GO" id="GO:0016832">
    <property type="term" value="F:aldehyde-lyase activity"/>
    <property type="evidence" value="ECO:0007669"/>
    <property type="project" value="InterPro"/>
</dbReference>
<dbReference type="PANTHER" id="PTHR30304">
    <property type="entry name" value="D-TAGATOSE-1,6-BISPHOSPHATE ALDOLASE"/>
    <property type="match status" value="1"/>
</dbReference>
<dbReference type="RefSeq" id="WP_262430743.1">
    <property type="nucleotide sequence ID" value="NZ_JACRTG010000033.1"/>
</dbReference>
<keyword evidence="3" id="KW-0862">Zinc</keyword>
<comment type="cofactor">
    <cofactor evidence="3">
        <name>Zn(2+)</name>
        <dbReference type="ChEBI" id="CHEBI:29105"/>
    </cofactor>
    <text evidence="3">Binds 2 Zn(2+) ions per subunit. One is catalytic and the other provides a structural contribution.</text>
</comment>
<protein>
    <submittedName>
        <fullName evidence="4">Class II fructose-bisphosphate aldolase</fullName>
    </submittedName>
</protein>
<feature type="binding site" evidence="2">
    <location>
        <begin position="228"/>
        <end position="231"/>
    </location>
    <ligand>
        <name>dihydroxyacetone phosphate</name>
        <dbReference type="ChEBI" id="CHEBI:57642"/>
    </ligand>
</feature>
<feature type="binding site" evidence="2">
    <location>
        <begin position="207"/>
        <end position="209"/>
    </location>
    <ligand>
        <name>dihydroxyacetone phosphate</name>
        <dbReference type="ChEBI" id="CHEBI:57642"/>
    </ligand>
</feature>
<keyword evidence="5" id="KW-1185">Reference proteome</keyword>
<evidence type="ECO:0000256" key="2">
    <source>
        <dbReference type="PIRSR" id="PIRSR001359-2"/>
    </source>
</evidence>
<dbReference type="Gene3D" id="3.20.20.70">
    <property type="entry name" value="Aldolase class I"/>
    <property type="match status" value="1"/>
</dbReference>
<comment type="caution">
    <text evidence="4">The sequence shown here is derived from an EMBL/GenBank/DDBJ whole genome shotgun (WGS) entry which is preliminary data.</text>
</comment>
<reference evidence="4" key="1">
    <citation type="submission" date="2020-08" db="EMBL/GenBank/DDBJ databases">
        <title>Genome public.</title>
        <authorList>
            <person name="Liu C."/>
            <person name="Sun Q."/>
        </authorList>
    </citation>
    <scope>NUCLEOTIDE SEQUENCE</scope>
    <source>
        <strain evidence="4">BX21</strain>
    </source>
</reference>
<dbReference type="PROSITE" id="PS00602">
    <property type="entry name" value="ALDOLASE_CLASS_II_1"/>
    <property type="match status" value="1"/>
</dbReference>
<dbReference type="PIRSF" id="PIRSF001359">
    <property type="entry name" value="F_bP_aldolase_II"/>
    <property type="match status" value="1"/>
</dbReference>
<feature type="binding site" evidence="3">
    <location>
        <position position="206"/>
    </location>
    <ligand>
        <name>Zn(2+)</name>
        <dbReference type="ChEBI" id="CHEBI:29105"/>
        <label>1</label>
        <note>catalytic</note>
    </ligand>
</feature>
<dbReference type="PANTHER" id="PTHR30304:SF0">
    <property type="entry name" value="D-TAGATOSE-1,6-BISPHOSPHATE ALDOLASE SUBUNIT GATY-RELATED"/>
    <property type="match status" value="1"/>
</dbReference>
<feature type="binding site" evidence="3">
    <location>
        <position position="178"/>
    </location>
    <ligand>
        <name>Zn(2+)</name>
        <dbReference type="ChEBI" id="CHEBI:29105"/>
        <label>1</label>
        <note>catalytic</note>
    </ligand>
</feature>
<feature type="binding site" evidence="3">
    <location>
        <position position="134"/>
    </location>
    <ligand>
        <name>Zn(2+)</name>
        <dbReference type="ChEBI" id="CHEBI:29105"/>
        <label>2</label>
    </ligand>
</feature>
<dbReference type="GO" id="GO:0008270">
    <property type="term" value="F:zinc ion binding"/>
    <property type="evidence" value="ECO:0007669"/>
    <property type="project" value="InterPro"/>
</dbReference>
<dbReference type="SUPFAM" id="SSF51569">
    <property type="entry name" value="Aldolase"/>
    <property type="match status" value="1"/>
</dbReference>
<name>A0A926ET34_9FIRM</name>
<gene>
    <name evidence="4" type="ORF">H8707_13740</name>
</gene>
<dbReference type="NCBIfam" id="TIGR00167">
    <property type="entry name" value="cbbA"/>
    <property type="match status" value="1"/>
</dbReference>
<dbReference type="AlphaFoldDB" id="A0A926ET34"/>
<keyword evidence="3" id="KW-0479">Metal-binding</keyword>
<sequence>MTGINMGQMLLKAKEGQYAIGAFNIFNYISAKAAIKAAEDLNSFLILQTSVGTVKQIGASQLIEMLNILRSDTKVPVIVHLDHCKDVSLAKECIDKGWDSVMIDASEKSLIENIDTTLEVKCYAEKKNVTVEGELGVIRGVEEEIIVDEEKTTKYSEVVEYLNATGIDAIAPAVGTAHGLYKGAVSINYDLVKKISKNIDCPVVIHGGTGLEDDVFKRLIRNGATKINISTALKHAYIDACREYIQTNNEEYNPLKLDAYVESKIYEVVKKHIITFNSVDSVTR</sequence>
<feature type="binding site" evidence="2">
    <location>
        <position position="179"/>
    </location>
    <ligand>
        <name>dihydroxyacetone phosphate</name>
        <dbReference type="ChEBI" id="CHEBI:57642"/>
    </ligand>
</feature>
<feature type="active site" description="Proton donor" evidence="1">
    <location>
        <position position="82"/>
    </location>
</feature>
<evidence type="ECO:0000313" key="4">
    <source>
        <dbReference type="EMBL" id="MBC8589278.1"/>
    </source>
</evidence>